<gene>
    <name evidence="5" type="ORF">JKF63_04770</name>
</gene>
<dbReference type="SMART" id="SM01161">
    <property type="entry name" value="DUF1767"/>
    <property type="match status" value="1"/>
</dbReference>
<dbReference type="EMBL" id="JAFJZO010000023">
    <property type="protein sequence ID" value="KAG5504325.1"/>
    <property type="molecule type" value="Genomic_DNA"/>
</dbReference>
<dbReference type="RefSeq" id="XP_067756948.1">
    <property type="nucleotide sequence ID" value="XM_067900748.1"/>
</dbReference>
<dbReference type="GO" id="GO:0000724">
    <property type="term" value="P:double-strand break repair via homologous recombination"/>
    <property type="evidence" value="ECO:0007669"/>
    <property type="project" value="TreeGrafter"/>
</dbReference>
<dbReference type="GO" id="GO:0016604">
    <property type="term" value="C:nuclear body"/>
    <property type="evidence" value="ECO:0007669"/>
    <property type="project" value="TreeGrafter"/>
</dbReference>
<dbReference type="GeneID" id="94290825"/>
<evidence type="ECO:0000259" key="4">
    <source>
        <dbReference type="Pfam" id="PF08585"/>
    </source>
</evidence>
<dbReference type="Proteomes" id="UP000674318">
    <property type="component" value="Unassembled WGS sequence"/>
</dbReference>
<reference evidence="5 6" key="1">
    <citation type="submission" date="2021-02" db="EMBL/GenBank/DDBJ databases">
        <title>Porcisia hertigi Genome sequencing and assembly.</title>
        <authorList>
            <person name="Almutairi H."/>
            <person name="Gatherer D."/>
        </authorList>
    </citation>
    <scope>NUCLEOTIDE SEQUENCE [LARGE SCALE GENOMIC DNA]</scope>
    <source>
        <strain evidence="5 6">C119</strain>
    </source>
</reference>
<evidence type="ECO:0000313" key="6">
    <source>
        <dbReference type="Proteomes" id="UP000674318"/>
    </source>
</evidence>
<dbReference type="PANTHER" id="PTHR14790">
    <property type="entry name" value="RECQ-MEDIATED GENOME INSTABILITY PROTEIN 1 RMI1"/>
    <property type="match status" value="1"/>
</dbReference>
<feature type="domain" description="RecQ mediated genome instability protein 1 OB-fold" evidence="4">
    <location>
        <begin position="54"/>
        <end position="179"/>
    </location>
</feature>
<dbReference type="InterPro" id="IPR042470">
    <property type="entry name" value="RMI1_N_C_sf"/>
</dbReference>
<organism evidence="5 6">
    <name type="scientific">Porcisia hertigi</name>
    <dbReference type="NCBI Taxonomy" id="2761500"/>
    <lineage>
        <taxon>Eukaryota</taxon>
        <taxon>Discoba</taxon>
        <taxon>Euglenozoa</taxon>
        <taxon>Kinetoplastea</taxon>
        <taxon>Metakinetoplastina</taxon>
        <taxon>Trypanosomatida</taxon>
        <taxon>Trypanosomatidae</taxon>
        <taxon>Leishmaniinae</taxon>
        <taxon>Porcisia</taxon>
    </lineage>
</organism>
<dbReference type="GO" id="GO:0000712">
    <property type="term" value="P:resolution of meiotic recombination intermediates"/>
    <property type="evidence" value="ECO:0007669"/>
    <property type="project" value="TreeGrafter"/>
</dbReference>
<dbReference type="Gene3D" id="2.40.50.770">
    <property type="entry name" value="RecQ-mediated genome instability protein Rmi1, C-terminal domain"/>
    <property type="match status" value="1"/>
</dbReference>
<dbReference type="KEGG" id="phet:94290825"/>
<dbReference type="Pfam" id="PF08585">
    <property type="entry name" value="RMI1_N_C"/>
    <property type="match status" value="1"/>
</dbReference>
<dbReference type="PANTHER" id="PTHR14790:SF15">
    <property type="entry name" value="RECQ-MEDIATED GENOME INSTABILITY PROTEIN 1"/>
    <property type="match status" value="1"/>
</dbReference>
<evidence type="ECO:0000256" key="2">
    <source>
        <dbReference type="ARBA" id="ARBA00018987"/>
    </source>
</evidence>
<sequence>MAALADEVKEKFSLSLSPDYVERYAQSRSSVTSLELYQKSMRENLRDICGTSLLPYGISAQVSATLPRAVVMQINTSRDATQPLCPCADVPDEQAILNAACQRNSTKRLLRLQLTDGNVEIPALELSTLRVFKDIPIPGEKVLIREGAEVRNGCIILSESNVSLLGGEVHQLKQDFLSNRRRLEAGYQTSNGLDGAPRFAPLEVGQHYHRNIAHSDAAADIGHLGGAAAFQTNERGRGHGSYTNKGFVRGCAQQAGDKYAGGDRGAGQGARGGGRGFRGGGSSNFVDGGRGRGRIRDGQRGRGVGGGVNFRGRAGASPYHVDTEKFQPSPERFPEMNEKNFPRLV</sequence>
<accession>A0A836IUU3</accession>
<feature type="compositionally biased region" description="Basic and acidic residues" evidence="3">
    <location>
        <begin position="332"/>
        <end position="345"/>
    </location>
</feature>
<name>A0A836IUU3_9TRYP</name>
<evidence type="ECO:0000313" key="5">
    <source>
        <dbReference type="EMBL" id="KAG5504325.1"/>
    </source>
</evidence>
<feature type="region of interest" description="Disordered" evidence="3">
    <location>
        <begin position="258"/>
        <end position="345"/>
    </location>
</feature>
<evidence type="ECO:0000256" key="1">
    <source>
        <dbReference type="ARBA" id="ARBA00006395"/>
    </source>
</evidence>
<dbReference type="InterPro" id="IPR013894">
    <property type="entry name" value="RMI1_OB"/>
</dbReference>
<evidence type="ECO:0000256" key="3">
    <source>
        <dbReference type="SAM" id="MobiDB-lite"/>
    </source>
</evidence>
<proteinExistence type="inferred from homology"/>
<keyword evidence="6" id="KW-1185">Reference proteome</keyword>
<comment type="similarity">
    <text evidence="1">Belongs to the RMI1 family.</text>
</comment>
<dbReference type="AlphaFoldDB" id="A0A836IUU3"/>
<comment type="caution">
    <text evidence="5">The sequence shown here is derived from an EMBL/GenBank/DDBJ whole genome shotgun (WGS) entry which is preliminary data.</text>
</comment>
<protein>
    <recommendedName>
        <fullName evidence="2">RecQ-mediated genome instability protein 1</fullName>
    </recommendedName>
</protein>
<dbReference type="OrthoDB" id="341511at2759"/>
<dbReference type="GO" id="GO:0031422">
    <property type="term" value="C:RecQ family helicase-topoisomerase III complex"/>
    <property type="evidence" value="ECO:0007669"/>
    <property type="project" value="TreeGrafter"/>
</dbReference>
<feature type="compositionally biased region" description="Gly residues" evidence="3">
    <location>
        <begin position="262"/>
        <end position="282"/>
    </location>
</feature>